<name>A0AAD9NZQ1_RIDPI</name>
<comment type="caution">
    <text evidence="2">The sequence shown here is derived from an EMBL/GenBank/DDBJ whole genome shotgun (WGS) entry which is preliminary data.</text>
</comment>
<organism evidence="2 3">
    <name type="scientific">Ridgeia piscesae</name>
    <name type="common">Tubeworm</name>
    <dbReference type="NCBI Taxonomy" id="27915"/>
    <lineage>
        <taxon>Eukaryota</taxon>
        <taxon>Metazoa</taxon>
        <taxon>Spiralia</taxon>
        <taxon>Lophotrochozoa</taxon>
        <taxon>Annelida</taxon>
        <taxon>Polychaeta</taxon>
        <taxon>Sedentaria</taxon>
        <taxon>Canalipalpata</taxon>
        <taxon>Sabellida</taxon>
        <taxon>Siboglinidae</taxon>
        <taxon>Ridgeia</taxon>
    </lineage>
</organism>
<reference evidence="2" key="1">
    <citation type="journal article" date="2023" name="Mol. Biol. Evol.">
        <title>Third-Generation Sequencing Reveals the Adaptive Role of the Epigenome in Three Deep-Sea Polychaetes.</title>
        <authorList>
            <person name="Perez M."/>
            <person name="Aroh O."/>
            <person name="Sun Y."/>
            <person name="Lan Y."/>
            <person name="Juniper S.K."/>
            <person name="Young C.R."/>
            <person name="Angers B."/>
            <person name="Qian P.Y."/>
        </authorList>
    </citation>
    <scope>NUCLEOTIDE SEQUENCE</scope>
    <source>
        <strain evidence="2">R07B-5</strain>
    </source>
</reference>
<keyword evidence="1" id="KW-0175">Coiled coil</keyword>
<evidence type="ECO:0000256" key="1">
    <source>
        <dbReference type="SAM" id="Coils"/>
    </source>
</evidence>
<sequence>MTTEPGQWIEELFPPAFGLTLNDILESKPPGDGEEENHDKTNVFEKVAKCQVSPLDVSAIKNVYQRVWLVTVLQEEQGRLKAREAAEKERAELHSAEVKGQDSCIWSAEELRVLREVFNAAKKQNVQLRAELQVTNEELAELRTANKTQSKMVHATSKNLSKAKKSNDRQRLLIENLKSQLDEANGRIRLLEGEVTRLHKEHSQNMAEMHDLRTYANKEHLEKAKLEIDTSALHADLEQEMLLREENLKSAHAHDLEYMQNLVDELTRELEKEKSDHQRTRKGLEHLRNHFSSLPMSGEGAPPGAVLQSQLKKWTI</sequence>
<proteinExistence type="predicted"/>
<feature type="coiled-coil region" evidence="1">
    <location>
        <begin position="79"/>
        <end position="201"/>
    </location>
</feature>
<protein>
    <submittedName>
        <fullName evidence="2">Uncharacterized protein</fullName>
    </submittedName>
</protein>
<keyword evidence="3" id="KW-1185">Reference proteome</keyword>
<gene>
    <name evidence="2" type="ORF">NP493_233g04027</name>
</gene>
<dbReference type="EMBL" id="JAODUO010000235">
    <property type="protein sequence ID" value="KAK2185467.1"/>
    <property type="molecule type" value="Genomic_DNA"/>
</dbReference>
<evidence type="ECO:0000313" key="3">
    <source>
        <dbReference type="Proteomes" id="UP001209878"/>
    </source>
</evidence>
<dbReference type="AlphaFoldDB" id="A0AAD9NZQ1"/>
<accession>A0AAD9NZQ1</accession>
<evidence type="ECO:0000313" key="2">
    <source>
        <dbReference type="EMBL" id="KAK2185467.1"/>
    </source>
</evidence>
<dbReference type="Proteomes" id="UP001209878">
    <property type="component" value="Unassembled WGS sequence"/>
</dbReference>
<feature type="coiled-coil region" evidence="1">
    <location>
        <begin position="256"/>
        <end position="287"/>
    </location>
</feature>